<keyword evidence="3 4" id="KW-0413">Isomerase</keyword>
<evidence type="ECO:0000256" key="7">
    <source>
        <dbReference type="RuleBase" id="RU003792"/>
    </source>
</evidence>
<comment type="caution">
    <text evidence="9">The sequence shown here is derived from an EMBL/GenBank/DDBJ whole genome shotgun (WGS) entry which is preliminary data.</text>
</comment>
<dbReference type="InterPro" id="IPR001406">
    <property type="entry name" value="PsdUridine_synth_TruA"/>
</dbReference>
<name>A0A7Y0L3Z9_9FIRM</name>
<dbReference type="PANTHER" id="PTHR11142:SF0">
    <property type="entry name" value="TRNA PSEUDOURIDINE SYNTHASE-LIKE 1"/>
    <property type="match status" value="1"/>
</dbReference>
<feature type="active site" description="Nucleophile" evidence="4 5">
    <location>
        <position position="72"/>
    </location>
</feature>
<dbReference type="InterPro" id="IPR020094">
    <property type="entry name" value="TruA/RsuA/RluB/E/F_N"/>
</dbReference>
<dbReference type="PANTHER" id="PTHR11142">
    <property type="entry name" value="PSEUDOURIDYLATE SYNTHASE"/>
    <property type="match status" value="1"/>
</dbReference>
<dbReference type="PIRSF" id="PIRSF001430">
    <property type="entry name" value="tRNA_psdUrid_synth"/>
    <property type="match status" value="1"/>
</dbReference>
<dbReference type="Pfam" id="PF01416">
    <property type="entry name" value="PseudoU_synth_1"/>
    <property type="match status" value="2"/>
</dbReference>
<dbReference type="EMBL" id="JABBVZ010000015">
    <property type="protein sequence ID" value="NMP21990.1"/>
    <property type="molecule type" value="Genomic_DNA"/>
</dbReference>
<proteinExistence type="inferred from homology"/>
<keyword evidence="2 4" id="KW-0819">tRNA processing</keyword>
<dbReference type="Proteomes" id="UP000533476">
    <property type="component" value="Unassembled WGS sequence"/>
</dbReference>
<organism evidence="9 10">
    <name type="scientific">Sulfobacillus harzensis</name>
    <dbReference type="NCBI Taxonomy" id="2729629"/>
    <lineage>
        <taxon>Bacteria</taxon>
        <taxon>Bacillati</taxon>
        <taxon>Bacillota</taxon>
        <taxon>Clostridia</taxon>
        <taxon>Eubacteriales</taxon>
        <taxon>Clostridiales Family XVII. Incertae Sedis</taxon>
        <taxon>Sulfobacillus</taxon>
    </lineage>
</organism>
<feature type="domain" description="Pseudouridine synthase I TruA alpha/beta" evidence="8">
    <location>
        <begin position="164"/>
        <end position="266"/>
    </location>
</feature>
<dbReference type="InterPro" id="IPR020103">
    <property type="entry name" value="PsdUridine_synth_cat_dom_sf"/>
</dbReference>
<evidence type="ECO:0000313" key="10">
    <source>
        <dbReference type="Proteomes" id="UP000533476"/>
    </source>
</evidence>
<dbReference type="SUPFAM" id="SSF55120">
    <property type="entry name" value="Pseudouridine synthase"/>
    <property type="match status" value="1"/>
</dbReference>
<comment type="subunit">
    <text evidence="4">Homodimer.</text>
</comment>
<dbReference type="GO" id="GO:0003723">
    <property type="term" value="F:RNA binding"/>
    <property type="evidence" value="ECO:0007669"/>
    <property type="project" value="InterPro"/>
</dbReference>
<evidence type="ECO:0000256" key="6">
    <source>
        <dbReference type="PIRSR" id="PIRSR001430-2"/>
    </source>
</evidence>
<dbReference type="Gene3D" id="3.30.70.580">
    <property type="entry name" value="Pseudouridine synthase I, catalytic domain, N-terminal subdomain"/>
    <property type="match status" value="1"/>
</dbReference>
<evidence type="ECO:0000256" key="3">
    <source>
        <dbReference type="ARBA" id="ARBA00023235"/>
    </source>
</evidence>
<dbReference type="Gene3D" id="3.30.70.660">
    <property type="entry name" value="Pseudouridine synthase I, catalytic domain, C-terminal subdomain"/>
    <property type="match status" value="1"/>
</dbReference>
<evidence type="ECO:0000256" key="4">
    <source>
        <dbReference type="HAMAP-Rule" id="MF_00171"/>
    </source>
</evidence>
<evidence type="ECO:0000259" key="8">
    <source>
        <dbReference type="Pfam" id="PF01416"/>
    </source>
</evidence>
<evidence type="ECO:0000256" key="5">
    <source>
        <dbReference type="PIRSR" id="PIRSR001430-1"/>
    </source>
</evidence>
<feature type="domain" description="Pseudouridine synthase I TruA alpha/beta" evidence="8">
    <location>
        <begin position="27"/>
        <end position="116"/>
    </location>
</feature>
<comment type="similarity">
    <text evidence="1 4 7">Belongs to the tRNA pseudouridine synthase TruA family.</text>
</comment>
<feature type="binding site" evidence="4 6">
    <location>
        <position position="130"/>
    </location>
    <ligand>
        <name>substrate</name>
    </ligand>
</feature>
<dbReference type="EC" id="5.4.99.12" evidence="4"/>
<dbReference type="AlphaFoldDB" id="A0A7Y0L3Z9"/>
<dbReference type="GO" id="GO:0160147">
    <property type="term" value="F:tRNA pseudouridine(38-40) synthase activity"/>
    <property type="evidence" value="ECO:0007669"/>
    <property type="project" value="UniProtKB-EC"/>
</dbReference>
<evidence type="ECO:0000313" key="9">
    <source>
        <dbReference type="EMBL" id="NMP21990.1"/>
    </source>
</evidence>
<dbReference type="InterPro" id="IPR020095">
    <property type="entry name" value="PsdUridine_synth_TruA_C"/>
</dbReference>
<reference evidence="9 10" key="1">
    <citation type="submission" date="2020-04" db="EMBL/GenBank/DDBJ databases">
        <authorList>
            <person name="Zhang R."/>
            <person name="Schippers A."/>
        </authorList>
    </citation>
    <scope>NUCLEOTIDE SEQUENCE [LARGE SCALE GENOMIC DNA]</scope>
    <source>
        <strain evidence="9 10">DSM 109850</strain>
    </source>
</reference>
<evidence type="ECO:0000256" key="2">
    <source>
        <dbReference type="ARBA" id="ARBA00022694"/>
    </source>
</evidence>
<comment type="function">
    <text evidence="4">Formation of pseudouridine at positions 38, 39 and 40 in the anticodon stem and loop of transfer RNAs.</text>
</comment>
<dbReference type="InterPro" id="IPR020097">
    <property type="entry name" value="PsdUridine_synth_TruA_a/b_dom"/>
</dbReference>
<protein>
    <recommendedName>
        <fullName evidence="4">tRNA pseudouridine synthase A</fullName>
        <ecNumber evidence="4">5.4.99.12</ecNumber>
    </recommendedName>
    <alternativeName>
        <fullName evidence="4">tRNA pseudouridine(38-40) synthase</fullName>
    </alternativeName>
    <alternativeName>
        <fullName evidence="4">tRNA pseudouridylate synthase I</fullName>
    </alternativeName>
    <alternativeName>
        <fullName evidence="4">tRNA-uridine isomerase I</fullName>
    </alternativeName>
</protein>
<evidence type="ECO:0000256" key="1">
    <source>
        <dbReference type="ARBA" id="ARBA00009375"/>
    </source>
</evidence>
<gene>
    <name evidence="4" type="primary">truA</name>
    <name evidence="9" type="ORF">HIJ39_06440</name>
</gene>
<accession>A0A7Y0L3Z9</accession>
<sequence length="274" mass="30314">MASEDTAPRFIPGAVLSCSEPRELGMIVRYDGTDYHGFQKQPDGCSTVQAVLDQTLAGVLGPGRSIGASRTDAGVHAAGQVVVWRGTVAMPLEKVPVVLNRRLPPDIQIRAAFWVPKGWDPRRAASWKQYSYRLWRAPTPPPLSLYRRALWRPDALSWTRLNQAAALFLGRHDFQAFRTEGSSAETTVRTLLVSRWVMEEAGLVWRYQVLGNGFLYRMVRHLVGAMLEAAEPGGDMDRIRHGLAFPADKVGALAPPRGLTLEDIQFREPASGKG</sequence>
<dbReference type="CDD" id="cd02570">
    <property type="entry name" value="PseudoU_synth_EcTruA"/>
    <property type="match status" value="1"/>
</dbReference>
<dbReference type="HAMAP" id="MF_00171">
    <property type="entry name" value="TruA"/>
    <property type="match status" value="1"/>
</dbReference>
<keyword evidence="10" id="KW-1185">Reference proteome</keyword>
<dbReference type="GO" id="GO:0031119">
    <property type="term" value="P:tRNA pseudouridine synthesis"/>
    <property type="evidence" value="ECO:0007669"/>
    <property type="project" value="UniProtKB-UniRule"/>
</dbReference>
<comment type="catalytic activity">
    <reaction evidence="4 7">
        <text>uridine(38/39/40) in tRNA = pseudouridine(38/39/40) in tRNA</text>
        <dbReference type="Rhea" id="RHEA:22376"/>
        <dbReference type="Rhea" id="RHEA-COMP:10085"/>
        <dbReference type="Rhea" id="RHEA-COMP:10087"/>
        <dbReference type="ChEBI" id="CHEBI:65314"/>
        <dbReference type="ChEBI" id="CHEBI:65315"/>
        <dbReference type="EC" id="5.4.99.12"/>
    </reaction>
</comment>
<comment type="caution">
    <text evidence="4">Lacks conserved residue(s) required for the propagation of feature annotation.</text>
</comment>